<feature type="domain" description="RNA polymerase sigma-70 region 2" evidence="5">
    <location>
        <begin position="26"/>
        <end position="87"/>
    </location>
</feature>
<keyword evidence="3" id="KW-0731">Sigma factor</keyword>
<dbReference type="CDD" id="cd06171">
    <property type="entry name" value="Sigma70_r4"/>
    <property type="match status" value="1"/>
</dbReference>
<dbReference type="Gene3D" id="1.10.1740.10">
    <property type="match status" value="1"/>
</dbReference>
<evidence type="ECO:0000259" key="6">
    <source>
        <dbReference type="Pfam" id="PF08281"/>
    </source>
</evidence>
<name>A0A7X6BLS2_9BACT</name>
<evidence type="ECO:0000256" key="1">
    <source>
        <dbReference type="ARBA" id="ARBA00010641"/>
    </source>
</evidence>
<dbReference type="GO" id="GO:0016987">
    <property type="term" value="F:sigma factor activity"/>
    <property type="evidence" value="ECO:0007669"/>
    <property type="project" value="UniProtKB-KW"/>
</dbReference>
<evidence type="ECO:0000313" key="9">
    <source>
        <dbReference type="Proteomes" id="UP000576368"/>
    </source>
</evidence>
<accession>A0A7X6BLS2</accession>
<proteinExistence type="inferred from homology"/>
<reference evidence="7 9" key="2">
    <citation type="submission" date="2020-03" db="EMBL/GenBank/DDBJ databases">
        <title>Genomic Encyclopedia of Type Strains, Phase IV (KMG-IV): sequencing the most valuable type-strain genomes for metagenomic binning, comparative biology and taxonomic classification.</title>
        <authorList>
            <person name="Goeker M."/>
        </authorList>
    </citation>
    <scope>NUCLEOTIDE SEQUENCE [LARGE SCALE GENOMIC DNA]</scope>
    <source>
        <strain evidence="7 9">DSM 105722</strain>
    </source>
</reference>
<dbReference type="EMBL" id="CP043839">
    <property type="protein sequence ID" value="WOF12363.1"/>
    <property type="molecule type" value="Genomic_DNA"/>
</dbReference>
<dbReference type="NCBIfam" id="TIGR02937">
    <property type="entry name" value="sigma70-ECF"/>
    <property type="match status" value="1"/>
</dbReference>
<dbReference type="PANTHER" id="PTHR43133">
    <property type="entry name" value="RNA POLYMERASE ECF-TYPE SIGMA FACTO"/>
    <property type="match status" value="1"/>
</dbReference>
<dbReference type="InterPro" id="IPR014327">
    <property type="entry name" value="RNA_pol_sigma70_bacteroid"/>
</dbReference>
<dbReference type="Gene3D" id="1.10.10.10">
    <property type="entry name" value="Winged helix-like DNA-binding domain superfamily/Winged helix DNA-binding domain"/>
    <property type="match status" value="1"/>
</dbReference>
<dbReference type="InterPro" id="IPR039425">
    <property type="entry name" value="RNA_pol_sigma-70-like"/>
</dbReference>
<dbReference type="Proteomes" id="UP001302374">
    <property type="component" value="Chromosome"/>
</dbReference>
<dbReference type="GO" id="GO:0003677">
    <property type="term" value="F:DNA binding"/>
    <property type="evidence" value="ECO:0007669"/>
    <property type="project" value="InterPro"/>
</dbReference>
<evidence type="ECO:0000259" key="5">
    <source>
        <dbReference type="Pfam" id="PF04542"/>
    </source>
</evidence>
<dbReference type="Pfam" id="PF04542">
    <property type="entry name" value="Sigma70_r2"/>
    <property type="match status" value="1"/>
</dbReference>
<evidence type="ECO:0000313" key="7">
    <source>
        <dbReference type="EMBL" id="NJC20804.1"/>
    </source>
</evidence>
<dbReference type="InterPro" id="IPR013249">
    <property type="entry name" value="RNA_pol_sigma70_r4_t2"/>
</dbReference>
<dbReference type="SUPFAM" id="SSF88659">
    <property type="entry name" value="Sigma3 and sigma4 domains of RNA polymerase sigma factors"/>
    <property type="match status" value="1"/>
</dbReference>
<gene>
    <name evidence="8" type="ORF">F1644_08845</name>
    <name evidence="7" type="ORF">GGR15_004467</name>
</gene>
<dbReference type="EMBL" id="JAATLI010000023">
    <property type="protein sequence ID" value="NJC20804.1"/>
    <property type="molecule type" value="Genomic_DNA"/>
</dbReference>
<dbReference type="GeneID" id="86891393"/>
<dbReference type="InterPro" id="IPR036388">
    <property type="entry name" value="WH-like_DNA-bd_sf"/>
</dbReference>
<protein>
    <submittedName>
        <fullName evidence="7 8">RNA polymerase sigma-70 factor</fullName>
    </submittedName>
</protein>
<evidence type="ECO:0000256" key="4">
    <source>
        <dbReference type="ARBA" id="ARBA00023163"/>
    </source>
</evidence>
<keyword evidence="2" id="KW-0805">Transcription regulation</keyword>
<feature type="domain" description="RNA polymerase sigma factor 70 region 4 type 2" evidence="6">
    <location>
        <begin position="121"/>
        <end position="173"/>
    </location>
</feature>
<evidence type="ECO:0000313" key="8">
    <source>
        <dbReference type="EMBL" id="WOF12363.1"/>
    </source>
</evidence>
<dbReference type="Pfam" id="PF08281">
    <property type="entry name" value="Sigma70_r4_2"/>
    <property type="match status" value="1"/>
</dbReference>
<dbReference type="PANTHER" id="PTHR43133:SF46">
    <property type="entry name" value="RNA POLYMERASE SIGMA-70 FACTOR ECF SUBFAMILY"/>
    <property type="match status" value="1"/>
</dbReference>
<dbReference type="InterPro" id="IPR013325">
    <property type="entry name" value="RNA_pol_sigma_r2"/>
</dbReference>
<evidence type="ECO:0000256" key="3">
    <source>
        <dbReference type="ARBA" id="ARBA00023082"/>
    </source>
</evidence>
<comment type="similarity">
    <text evidence="1">Belongs to the sigma-70 factor family. ECF subfamily.</text>
</comment>
<dbReference type="InterPro" id="IPR013324">
    <property type="entry name" value="RNA_pol_sigma_r3/r4-like"/>
</dbReference>
<dbReference type="Proteomes" id="UP000576368">
    <property type="component" value="Unassembled WGS sequence"/>
</dbReference>
<evidence type="ECO:0000313" key="10">
    <source>
        <dbReference type="Proteomes" id="UP001302374"/>
    </source>
</evidence>
<keyword evidence="4" id="KW-0804">Transcription</keyword>
<dbReference type="RefSeq" id="WP_147344487.1">
    <property type="nucleotide sequence ID" value="NZ_BMPA01000023.1"/>
</dbReference>
<dbReference type="SUPFAM" id="SSF88946">
    <property type="entry name" value="Sigma2 domain of RNA polymerase sigma factors"/>
    <property type="match status" value="1"/>
</dbReference>
<dbReference type="AlphaFoldDB" id="A0A7X6BLS2"/>
<reference evidence="8 10" key="1">
    <citation type="submission" date="2019-09" db="EMBL/GenBank/DDBJ databases">
        <title>Butyricimonas paravirosa DSM 105722 (=214-4 = JCM 18677 = CCUG 65563).</title>
        <authorList>
            <person name="Le Roy T."/>
            <person name="Cani P.D."/>
        </authorList>
    </citation>
    <scope>NUCLEOTIDE SEQUENCE [LARGE SCALE GENOMIC DNA]</scope>
    <source>
        <strain evidence="8 10">DSM 105722</strain>
    </source>
</reference>
<evidence type="ECO:0000256" key="2">
    <source>
        <dbReference type="ARBA" id="ARBA00023015"/>
    </source>
</evidence>
<keyword evidence="10" id="KW-1185">Reference proteome</keyword>
<dbReference type="InterPro" id="IPR014284">
    <property type="entry name" value="RNA_pol_sigma-70_dom"/>
</dbReference>
<dbReference type="InterPro" id="IPR007627">
    <property type="entry name" value="RNA_pol_sigma70_r2"/>
</dbReference>
<dbReference type="GO" id="GO:0006352">
    <property type="term" value="P:DNA-templated transcription initiation"/>
    <property type="evidence" value="ECO:0007669"/>
    <property type="project" value="InterPro"/>
</dbReference>
<sequence length="198" mass="23943">MLDIQEEMLYINRMQRGDAAAFEYFFKKYMKMLYAYALGFVNEKSVAEDVIQDVFVQFWHKREQIQYTTSVYSYLQRAVKNACINMRLHEDVERKYEQEVKYTEEEAFDWREAEELQKLRQRLFDAMDRLPERCRKIFIMSCVDGLKYKEIAVRMGITENTIKTQIKLGYKKLRDEMNLSDSELSVLLLLFFDFVLIF</sequence>
<organism evidence="7 9">
    <name type="scientific">Butyricimonas paravirosa</name>
    <dbReference type="NCBI Taxonomy" id="1472417"/>
    <lineage>
        <taxon>Bacteria</taxon>
        <taxon>Pseudomonadati</taxon>
        <taxon>Bacteroidota</taxon>
        <taxon>Bacteroidia</taxon>
        <taxon>Bacteroidales</taxon>
        <taxon>Odoribacteraceae</taxon>
        <taxon>Butyricimonas</taxon>
    </lineage>
</organism>
<dbReference type="NCBIfam" id="TIGR02985">
    <property type="entry name" value="Sig70_bacteroi1"/>
    <property type="match status" value="1"/>
</dbReference>